<dbReference type="OrthoDB" id="5344887at2759"/>
<dbReference type="Proteomes" id="UP000509510">
    <property type="component" value="Chromosome VI"/>
</dbReference>
<dbReference type="KEGG" id="trg:TRUGW13939_10414"/>
<dbReference type="EMBL" id="CP055903">
    <property type="protein sequence ID" value="QKX63245.1"/>
    <property type="molecule type" value="Genomic_DNA"/>
</dbReference>
<name>A0A7H8RCL1_TALRU</name>
<evidence type="ECO:0000313" key="2">
    <source>
        <dbReference type="EMBL" id="QKX63245.1"/>
    </source>
</evidence>
<sequence length="937" mass="106417">MNRRSLQDIIVQYPIGTGLDGFRAKFKAQEDAYNDGDLTVQNSLNKNLIGTLLLNDTPSLLRSSSGRRNLDDDLHHLLGLILNSNYDISRVRGLINAVVNEKDDFEIWSAVCGFFEPRTPENQILSTDGTPNRSSHRGEVLTALYERWTTPYIGSSIHVLDNMLKNHDRTMQETNPEQYYGKSVVFVQSSGMGKSRLADKFGETNLMINFVLREPDTTGYPPADPEILQFMRSTMTVEDKNTINKSPTAKTLPREIEDMIWYHSLAFGLLQASFEKLQDWVMEQKEMTSEGLAAERHALMAPYPPDQGNGVWEKRRTDRVKFCGAVAKEAKVHASKLIQNQQWRRAFRDTQDSQVRRNLETETLVDALETAANNLTTALAKFKCKSNNPPLVVVFDEAGSLLKDPSNPSIVKPGLYHALNRVIGLLKRQHIWFFFLSTESHVRQLLPPDNENRTGSYVNDPSARLGYPPKLLSRFPPFLAFQLDIENENRMANGTMDEELKKSFSKFTEMEHMAMFGRPLWHGYKLSDVHDLAQTKLTGGQTCYSSKNAYHVFSVLSVRVSLDVCLQNPRGIELARVAVDSYMRVAINMNTESGIMYTDTPSEPVLANAAMSHLCQSSSSWSNSIDTLTSELLNEGLIEKGLKGELYARLMLILARDSIWVQVRSKVRLETIPQSFTVRQFLIALYAKEHHQMIKKWIPDALLTAKMNFNHFTVARGMIEREHDLPKIWHELLRRNAGMQFAYNQPTYDIMIPVYFGIETDDFKDSDCGAILIQVKNKNTATTPKKVFGESFQESTDTAHKAKPNDKGGDKSQRGPYFIFNETKHPILALIFDLGVEKAPWNRLVRLHRSEINHPPVWVIHSFGHSEQVFGCLKNMNCDDIATHGFFDALSPSKNDHDKLCERNILFSEAKLTDTFLNKEKSEEENVEDGDTEMGDA</sequence>
<accession>A0A7H8RCL1</accession>
<protein>
    <submittedName>
        <fullName evidence="2">Uncharacterized protein</fullName>
    </submittedName>
</protein>
<feature type="compositionally biased region" description="Acidic residues" evidence="1">
    <location>
        <begin position="925"/>
        <end position="937"/>
    </location>
</feature>
<gene>
    <name evidence="2" type="ORF">TRUGW13939_10414</name>
</gene>
<organism evidence="2 3">
    <name type="scientific">Talaromyces rugulosus</name>
    <name type="common">Penicillium rugulosum</name>
    <dbReference type="NCBI Taxonomy" id="121627"/>
    <lineage>
        <taxon>Eukaryota</taxon>
        <taxon>Fungi</taxon>
        <taxon>Dikarya</taxon>
        <taxon>Ascomycota</taxon>
        <taxon>Pezizomycotina</taxon>
        <taxon>Eurotiomycetes</taxon>
        <taxon>Eurotiomycetidae</taxon>
        <taxon>Eurotiales</taxon>
        <taxon>Trichocomaceae</taxon>
        <taxon>Talaromyces</taxon>
        <taxon>Talaromyces sect. Islandici</taxon>
    </lineage>
</organism>
<dbReference type="GeneID" id="55997894"/>
<evidence type="ECO:0000256" key="1">
    <source>
        <dbReference type="SAM" id="MobiDB-lite"/>
    </source>
</evidence>
<keyword evidence="3" id="KW-1185">Reference proteome</keyword>
<evidence type="ECO:0000313" key="3">
    <source>
        <dbReference type="Proteomes" id="UP000509510"/>
    </source>
</evidence>
<feature type="region of interest" description="Disordered" evidence="1">
    <location>
        <begin position="918"/>
        <end position="937"/>
    </location>
</feature>
<feature type="region of interest" description="Disordered" evidence="1">
    <location>
        <begin position="791"/>
        <end position="815"/>
    </location>
</feature>
<dbReference type="PANTHER" id="PTHR33266:SF1">
    <property type="entry name" value="F-BOX DOMAIN-CONTAINING PROTEIN"/>
    <property type="match status" value="1"/>
</dbReference>
<proteinExistence type="predicted"/>
<dbReference type="RefSeq" id="XP_035349419.1">
    <property type="nucleotide sequence ID" value="XM_035493526.1"/>
</dbReference>
<dbReference type="PANTHER" id="PTHR33266">
    <property type="entry name" value="CHROMOSOME 15, WHOLE GENOME SHOTGUN SEQUENCE"/>
    <property type="match status" value="1"/>
</dbReference>
<reference evidence="3" key="1">
    <citation type="submission" date="2020-06" db="EMBL/GenBank/DDBJ databases">
        <title>A chromosome-scale genome assembly of Talaromyces rugulosus W13939.</title>
        <authorList>
            <person name="Wang B."/>
            <person name="Guo L."/>
            <person name="Ye K."/>
            <person name="Wang L."/>
        </authorList>
    </citation>
    <scope>NUCLEOTIDE SEQUENCE [LARGE SCALE GENOMIC DNA]</scope>
    <source>
        <strain evidence="3">W13939</strain>
    </source>
</reference>
<feature type="compositionally biased region" description="Basic and acidic residues" evidence="1">
    <location>
        <begin position="797"/>
        <end position="813"/>
    </location>
</feature>
<dbReference type="AlphaFoldDB" id="A0A7H8RCL1"/>